<dbReference type="PANTHER" id="PTHR11334">
    <property type="entry name" value="MAS-RELATED G-PROTEIN COUPLED RECEPTOR"/>
    <property type="match status" value="1"/>
</dbReference>
<evidence type="ECO:0000256" key="7">
    <source>
        <dbReference type="ARBA" id="ARBA00023170"/>
    </source>
</evidence>
<keyword evidence="4 11" id="KW-1133">Transmembrane helix</keyword>
<keyword evidence="5" id="KW-0297">G-protein coupled receptor</keyword>
<feature type="transmembrane region" description="Helical" evidence="11">
    <location>
        <begin position="130"/>
        <end position="151"/>
    </location>
</feature>
<dbReference type="GO" id="GO:0005886">
    <property type="term" value="C:plasma membrane"/>
    <property type="evidence" value="ECO:0007669"/>
    <property type="project" value="UniProtKB-SubCell"/>
</dbReference>
<feature type="compositionally biased region" description="Basic and acidic residues" evidence="10">
    <location>
        <begin position="1"/>
        <end position="31"/>
    </location>
</feature>
<dbReference type="Pfam" id="PF00001">
    <property type="entry name" value="7tm_1"/>
    <property type="match status" value="1"/>
</dbReference>
<keyword evidence="3 11" id="KW-0812">Transmembrane</keyword>
<feature type="transmembrane region" description="Helical" evidence="11">
    <location>
        <begin position="211"/>
        <end position="233"/>
    </location>
</feature>
<feature type="transmembrane region" description="Helical" evidence="11">
    <location>
        <begin position="176"/>
        <end position="199"/>
    </location>
</feature>
<dbReference type="Ensembl" id="ENSCHIT00010059249.1">
    <property type="protein sequence ID" value="ENSCHIP00010042637.1"/>
    <property type="gene ID" value="ENSCHIG00010031058.1"/>
</dbReference>
<protein>
    <recommendedName>
        <fullName evidence="12">G-protein coupled receptors family 1 profile domain-containing protein</fullName>
    </recommendedName>
</protein>
<comment type="similarity">
    <text evidence="9">Belongs to the G-protein coupled receptor 1 family. Mas subfamily.</text>
</comment>
<comment type="subcellular location">
    <subcellularLocation>
        <location evidence="1">Cell membrane</location>
        <topology evidence="1">Multi-pass membrane protein</topology>
    </subcellularLocation>
</comment>
<dbReference type="GO" id="GO:0004930">
    <property type="term" value="F:G protein-coupled receptor activity"/>
    <property type="evidence" value="ECO:0007669"/>
    <property type="project" value="UniProtKB-KW"/>
</dbReference>
<keyword evidence="2" id="KW-1003">Cell membrane</keyword>
<dbReference type="InterPro" id="IPR000276">
    <property type="entry name" value="GPCR_Rhodpsn"/>
</dbReference>
<evidence type="ECO:0000256" key="3">
    <source>
        <dbReference type="ARBA" id="ARBA00022692"/>
    </source>
</evidence>
<evidence type="ECO:0000256" key="6">
    <source>
        <dbReference type="ARBA" id="ARBA00023136"/>
    </source>
</evidence>
<dbReference type="InterPro" id="IPR017452">
    <property type="entry name" value="GPCR_Rhodpsn_7TM"/>
</dbReference>
<dbReference type="Gene3D" id="1.20.1070.10">
    <property type="entry name" value="Rhodopsin 7-helix transmembrane proteins"/>
    <property type="match status" value="1"/>
</dbReference>
<dbReference type="CDD" id="cd14973">
    <property type="entry name" value="7tmA_Mrgpr"/>
    <property type="match status" value="1"/>
</dbReference>
<dbReference type="FunFam" id="1.20.1070.10:FF:000193">
    <property type="entry name" value="Mas-related G-protein coupled receptor member E"/>
    <property type="match status" value="1"/>
</dbReference>
<name>A0A8C2Y3J9_CAPHI</name>
<reference evidence="13" key="2">
    <citation type="submission" date="2025-08" db="UniProtKB">
        <authorList>
            <consortium name="Ensembl"/>
        </authorList>
    </citation>
    <scope>IDENTIFICATION</scope>
</reference>
<evidence type="ECO:0000313" key="13">
    <source>
        <dbReference type="Ensembl" id="ENSCHIP00010042637.1"/>
    </source>
</evidence>
<keyword evidence="6 11" id="KW-0472">Membrane</keyword>
<evidence type="ECO:0000256" key="1">
    <source>
        <dbReference type="ARBA" id="ARBA00004651"/>
    </source>
</evidence>
<feature type="domain" description="G-protein coupled receptors family 1 profile" evidence="12">
    <location>
        <begin position="113"/>
        <end position="336"/>
    </location>
</feature>
<dbReference type="InterPro" id="IPR026234">
    <property type="entry name" value="MRGPCRFAMILY"/>
</dbReference>
<evidence type="ECO:0000259" key="12">
    <source>
        <dbReference type="PROSITE" id="PS50262"/>
    </source>
</evidence>
<reference evidence="13" key="1">
    <citation type="submission" date="2019-03" db="EMBL/GenBank/DDBJ databases">
        <title>Genome sequencing and reference-guided assembly of Black Bengal Goat (Capra hircus).</title>
        <authorList>
            <person name="Siddiki A.Z."/>
            <person name="Baten A."/>
            <person name="Billah M."/>
            <person name="Alam M.A.U."/>
            <person name="Shawrob K.S.M."/>
            <person name="Saha S."/>
            <person name="Chowdhury M."/>
            <person name="Rahman A.H."/>
            <person name="Stear M."/>
            <person name="Miah G."/>
            <person name="Das G.B."/>
            <person name="Hossain M.M."/>
            <person name="Kumkum M."/>
            <person name="Islam M.S."/>
            <person name="Mollah A.M."/>
            <person name="Ahsan A."/>
            <person name="Tusar F."/>
            <person name="Khan M.K.I."/>
        </authorList>
    </citation>
    <scope>NUCLEOTIDE SEQUENCE [LARGE SCALE GENOMIC DNA]</scope>
</reference>
<dbReference type="PANTHER" id="PTHR11334:SF29">
    <property type="entry name" value="MAS-RELATED G-PROTEIN COUPLED RECEPTOR MEMBER X2"/>
    <property type="match status" value="1"/>
</dbReference>
<dbReference type="PRINTS" id="PR02108">
    <property type="entry name" value="MRGPCRFAMILY"/>
</dbReference>
<evidence type="ECO:0000256" key="5">
    <source>
        <dbReference type="ARBA" id="ARBA00023040"/>
    </source>
</evidence>
<dbReference type="SUPFAM" id="SSF81321">
    <property type="entry name" value="Family A G protein-coupled receptor-like"/>
    <property type="match status" value="1"/>
</dbReference>
<feature type="transmembrane region" description="Helical" evidence="11">
    <location>
        <begin position="286"/>
        <end position="306"/>
    </location>
</feature>
<evidence type="ECO:0000256" key="9">
    <source>
        <dbReference type="ARBA" id="ARBA00061394"/>
    </source>
</evidence>
<evidence type="ECO:0000256" key="2">
    <source>
        <dbReference type="ARBA" id="ARBA00022475"/>
    </source>
</evidence>
<evidence type="ECO:0000256" key="4">
    <source>
        <dbReference type="ARBA" id="ARBA00022989"/>
    </source>
</evidence>
<sequence length="382" mass="42472">MGREKETSEGRWEARREGVGGEGRGDRERGGARAPLTCLRVHTSVSDSPGVPGVTGRGHPTVLPSLDRLTMDNYCETHHSSPEAAEPAEGSHDVEHVALRSLAVVVALCGLVGNGIVIWFVCLSHKKTSFLIYSLNLAIADFMNLGFQILFSVRQILKPFLHRCFGLHALFTVLRWFFYLTGLGIMTAISFQRCLSALFPIWYRCHCPKHLSAIVSALLWILTFLLNTLRGYACGQLFTREEKFCDEFKTATAVSVFLQFSILGISSLLLLQRVQASSQKHQPRKFHLVLLLSFLGFLLGLPLSIIRFCTTEKIHVFNDICVLLSCINSTANPAIYVFTGSLQRERSMETLKVVLQRALGEETEDAEDQKVTPTGKTESVGL</sequence>
<feature type="transmembrane region" description="Helical" evidence="11">
    <location>
        <begin position="253"/>
        <end position="274"/>
    </location>
</feature>
<feature type="transmembrane region" description="Helical" evidence="11">
    <location>
        <begin position="102"/>
        <end position="123"/>
    </location>
</feature>
<accession>A0A8C2Y3J9</accession>
<keyword evidence="8" id="KW-0807">Transducer</keyword>
<evidence type="ECO:0000256" key="11">
    <source>
        <dbReference type="SAM" id="Phobius"/>
    </source>
</evidence>
<dbReference type="AlphaFoldDB" id="A0A8C2Y3J9"/>
<dbReference type="PRINTS" id="PR00237">
    <property type="entry name" value="GPCRRHODOPSN"/>
</dbReference>
<dbReference type="PROSITE" id="PS50262">
    <property type="entry name" value="G_PROTEIN_RECEP_F1_2"/>
    <property type="match status" value="1"/>
</dbReference>
<evidence type="ECO:0000256" key="10">
    <source>
        <dbReference type="SAM" id="MobiDB-lite"/>
    </source>
</evidence>
<evidence type="ECO:0000256" key="8">
    <source>
        <dbReference type="ARBA" id="ARBA00023224"/>
    </source>
</evidence>
<keyword evidence="7" id="KW-0675">Receptor</keyword>
<proteinExistence type="inferred from homology"/>
<feature type="region of interest" description="Disordered" evidence="10">
    <location>
        <begin position="1"/>
        <end position="33"/>
    </location>
</feature>
<organism evidence="13">
    <name type="scientific">Capra hircus</name>
    <name type="common">Goat</name>
    <dbReference type="NCBI Taxonomy" id="9925"/>
    <lineage>
        <taxon>Eukaryota</taxon>
        <taxon>Metazoa</taxon>
        <taxon>Chordata</taxon>
        <taxon>Craniata</taxon>
        <taxon>Vertebrata</taxon>
        <taxon>Euteleostomi</taxon>
        <taxon>Mammalia</taxon>
        <taxon>Eutheria</taxon>
        <taxon>Laurasiatheria</taxon>
        <taxon>Artiodactyla</taxon>
        <taxon>Ruminantia</taxon>
        <taxon>Pecora</taxon>
        <taxon>Bovidae</taxon>
        <taxon>Caprinae</taxon>
        <taxon>Capra</taxon>
    </lineage>
</organism>